<evidence type="ECO:0000313" key="8">
    <source>
        <dbReference type="Proteomes" id="UP000582016"/>
    </source>
</evidence>
<accession>A0A8H5I3K2</accession>
<evidence type="ECO:0000256" key="2">
    <source>
        <dbReference type="ARBA" id="ARBA00022448"/>
    </source>
</evidence>
<gene>
    <name evidence="7" type="ORF">FPHYL_14212</name>
</gene>
<feature type="transmembrane region" description="Helical" evidence="6">
    <location>
        <begin position="94"/>
        <end position="113"/>
    </location>
</feature>
<dbReference type="Gene3D" id="1.20.1250.20">
    <property type="entry name" value="MFS general substrate transporter like domains"/>
    <property type="match status" value="1"/>
</dbReference>
<evidence type="ECO:0000256" key="5">
    <source>
        <dbReference type="ARBA" id="ARBA00023136"/>
    </source>
</evidence>
<feature type="transmembrane region" description="Helical" evidence="6">
    <location>
        <begin position="151"/>
        <end position="175"/>
    </location>
</feature>
<dbReference type="InterPro" id="IPR036259">
    <property type="entry name" value="MFS_trans_sf"/>
</dbReference>
<sequence length="200" mass="21810">MAVTNVLEDFVERKSLEKSSHQPSDFARGQCIPTGEIVPLSWDEKEETAIRRRLDLTVVPVVTFLYLLCFIDRVEVPSNILMKRYGPHIITDISQVPTLVIGFGFVSICTAFVKSFAGLANARAVLGIFEGGTMPGITFFLSCFYKRNELFVHVGVFVAASALAGAFGGLLASALMTRAHLYTWSDDGSEDTEGAPSHDG</sequence>
<evidence type="ECO:0000256" key="6">
    <source>
        <dbReference type="SAM" id="Phobius"/>
    </source>
</evidence>
<name>A0A8H5I3K2_9HYPO</name>
<feature type="transmembrane region" description="Helical" evidence="6">
    <location>
        <begin position="125"/>
        <end position="145"/>
    </location>
</feature>
<comment type="subcellular location">
    <subcellularLocation>
        <location evidence="1">Membrane</location>
        <topology evidence="1">Multi-pass membrane protein</topology>
    </subcellularLocation>
</comment>
<evidence type="ECO:0000256" key="3">
    <source>
        <dbReference type="ARBA" id="ARBA00022692"/>
    </source>
</evidence>
<evidence type="ECO:0000313" key="7">
    <source>
        <dbReference type="EMBL" id="KAF5529474.1"/>
    </source>
</evidence>
<keyword evidence="2" id="KW-0813">Transport</keyword>
<keyword evidence="5 6" id="KW-0472">Membrane</keyword>
<dbReference type="Proteomes" id="UP000582016">
    <property type="component" value="Unassembled WGS sequence"/>
</dbReference>
<keyword evidence="4 6" id="KW-1133">Transmembrane helix</keyword>
<organism evidence="7 8">
    <name type="scientific">Fusarium phyllophilum</name>
    <dbReference type="NCBI Taxonomy" id="47803"/>
    <lineage>
        <taxon>Eukaryota</taxon>
        <taxon>Fungi</taxon>
        <taxon>Dikarya</taxon>
        <taxon>Ascomycota</taxon>
        <taxon>Pezizomycotina</taxon>
        <taxon>Sordariomycetes</taxon>
        <taxon>Hypocreomycetidae</taxon>
        <taxon>Hypocreales</taxon>
        <taxon>Nectriaceae</taxon>
        <taxon>Fusarium</taxon>
        <taxon>Fusarium fujikuroi species complex</taxon>
    </lineage>
</organism>
<dbReference type="AlphaFoldDB" id="A0A8H5I3K2"/>
<dbReference type="PANTHER" id="PTHR43791:SF53">
    <property type="entry name" value="MAJOR FACILITATOR SUPERFAMILY (MFS) PROFILE DOMAIN-CONTAINING PROTEIN"/>
    <property type="match status" value="1"/>
</dbReference>
<protein>
    <submittedName>
        <fullName evidence="7">Major facilitator superfamily transporter</fullName>
    </submittedName>
</protein>
<keyword evidence="8" id="KW-1185">Reference proteome</keyword>
<reference evidence="7 8" key="1">
    <citation type="submission" date="2020-05" db="EMBL/GenBank/DDBJ databases">
        <title>Identification and distribution of gene clusters putatively required for synthesis of sphingolipid metabolism inhibitors in phylogenetically diverse species of the filamentous fungus Fusarium.</title>
        <authorList>
            <person name="Kim H.-S."/>
            <person name="Busman M."/>
            <person name="Brown D.W."/>
            <person name="Divon H."/>
            <person name="Uhlig S."/>
            <person name="Proctor R.H."/>
        </authorList>
    </citation>
    <scope>NUCLEOTIDE SEQUENCE [LARGE SCALE GENOMIC DNA]</scope>
    <source>
        <strain evidence="7 8">NRRL 13617</strain>
    </source>
</reference>
<evidence type="ECO:0000256" key="4">
    <source>
        <dbReference type="ARBA" id="ARBA00022989"/>
    </source>
</evidence>
<feature type="transmembrane region" description="Helical" evidence="6">
    <location>
        <begin position="54"/>
        <end position="74"/>
    </location>
</feature>
<dbReference type="GO" id="GO:0022857">
    <property type="term" value="F:transmembrane transporter activity"/>
    <property type="evidence" value="ECO:0007669"/>
    <property type="project" value="TreeGrafter"/>
</dbReference>
<keyword evidence="3 6" id="KW-0812">Transmembrane</keyword>
<proteinExistence type="predicted"/>
<dbReference type="GO" id="GO:0016020">
    <property type="term" value="C:membrane"/>
    <property type="evidence" value="ECO:0007669"/>
    <property type="project" value="UniProtKB-SubCell"/>
</dbReference>
<dbReference type="EMBL" id="JAAOAQ010001223">
    <property type="protein sequence ID" value="KAF5529474.1"/>
    <property type="molecule type" value="Genomic_DNA"/>
</dbReference>
<dbReference type="PANTHER" id="PTHR43791">
    <property type="entry name" value="PERMEASE-RELATED"/>
    <property type="match status" value="1"/>
</dbReference>
<evidence type="ECO:0000256" key="1">
    <source>
        <dbReference type="ARBA" id="ARBA00004141"/>
    </source>
</evidence>
<dbReference type="OrthoDB" id="5106522at2759"/>
<comment type="caution">
    <text evidence="7">The sequence shown here is derived from an EMBL/GenBank/DDBJ whole genome shotgun (WGS) entry which is preliminary data.</text>
</comment>
<dbReference type="SUPFAM" id="SSF103473">
    <property type="entry name" value="MFS general substrate transporter"/>
    <property type="match status" value="1"/>
</dbReference>